<evidence type="ECO:0000313" key="21">
    <source>
        <dbReference type="Proteomes" id="UP000295252"/>
    </source>
</evidence>
<dbReference type="OrthoDB" id="2113341at2759"/>
<dbReference type="CDD" id="cd00693">
    <property type="entry name" value="secretory_peroxidase"/>
    <property type="match status" value="1"/>
</dbReference>
<keyword evidence="4 18" id="KW-0964">Secreted</keyword>
<dbReference type="Gramene" id="CDP11307">
    <property type="protein sequence ID" value="CDP11307"/>
    <property type="gene ID" value="GSCOC_T00033477001"/>
</dbReference>
<gene>
    <name evidence="20" type="ORF">GSCOC_T00033477001</name>
</gene>
<dbReference type="SUPFAM" id="SSF48113">
    <property type="entry name" value="Heme-dependent peroxidases"/>
    <property type="match status" value="1"/>
</dbReference>
<dbReference type="GO" id="GO:0006979">
    <property type="term" value="P:response to oxidative stress"/>
    <property type="evidence" value="ECO:0007669"/>
    <property type="project" value="UniProtKB-UniRule"/>
</dbReference>
<feature type="site" description="Transition state stabilizer" evidence="16">
    <location>
        <position position="62"/>
    </location>
</feature>
<dbReference type="InterPro" id="IPR010255">
    <property type="entry name" value="Haem_peroxidase_sf"/>
</dbReference>
<keyword evidence="9 15" id="KW-0408">Iron</keyword>
<dbReference type="Proteomes" id="UP000295252">
    <property type="component" value="Chromosome VII"/>
</dbReference>
<dbReference type="InterPro" id="IPR002016">
    <property type="entry name" value="Haem_peroxidase"/>
</dbReference>
<keyword evidence="12 18" id="KW-0376">Hydrogen peroxide</keyword>
<dbReference type="OMA" id="AFDTHYY"/>
<feature type="domain" description="Plant heme peroxidase family profile" evidence="19">
    <location>
        <begin position="23"/>
        <end position="349"/>
    </location>
</feature>
<evidence type="ECO:0000256" key="13">
    <source>
        <dbReference type="PIRSR" id="PIRSR600823-1"/>
    </source>
</evidence>
<accession>A0A068USM7</accession>
<keyword evidence="11" id="KW-0325">Glycoprotein</keyword>
<comment type="catalytic activity">
    <reaction evidence="1 18">
        <text>2 a phenolic donor + H2O2 = 2 a phenolic radical donor + 2 H2O</text>
        <dbReference type="Rhea" id="RHEA:56136"/>
        <dbReference type="ChEBI" id="CHEBI:15377"/>
        <dbReference type="ChEBI" id="CHEBI:16240"/>
        <dbReference type="ChEBI" id="CHEBI:139520"/>
        <dbReference type="ChEBI" id="CHEBI:139521"/>
        <dbReference type="EC" id="1.11.1.7"/>
    </reaction>
</comment>
<evidence type="ECO:0000256" key="10">
    <source>
        <dbReference type="ARBA" id="ARBA00023157"/>
    </source>
</evidence>
<dbReference type="GO" id="GO:0140825">
    <property type="term" value="F:lactoperoxidase activity"/>
    <property type="evidence" value="ECO:0007669"/>
    <property type="project" value="UniProtKB-EC"/>
</dbReference>
<dbReference type="GO" id="GO:0020037">
    <property type="term" value="F:heme binding"/>
    <property type="evidence" value="ECO:0007669"/>
    <property type="project" value="UniProtKB-UniRule"/>
</dbReference>
<keyword evidence="15 18" id="KW-0106">Calcium</keyword>
<dbReference type="PRINTS" id="PR00461">
    <property type="entry name" value="PLPEROXIDASE"/>
</dbReference>
<evidence type="ECO:0000256" key="12">
    <source>
        <dbReference type="ARBA" id="ARBA00023324"/>
    </source>
</evidence>
<sequence>MKILLVLLSLASGITTLLAEADGLRLDFYEQSCPNAEKIIMSQVQNILAQPQFQNAPAQLLRLLFHDCFIEGCDASVLLTDTNGTSVVERQAIPNRTLKGFEFIDMIKEELEKECPGVVSCSDIMVLATRNCILLSGGPYYPVYTGRRDNNQSFFSEALSDIPRPNGKIFEALHLFSLRGFNTRETVALLGAHNIGRISCQFILPRLGTNFLNEGSADSTLRGGFIEEIKLKCQKSNSSFSNTESLVSSLGVTEANWSMSYFEEEFSSSSSQSAFGTHYYQKLMRGRGLLFADQQLMANEETARIVGEYTLDDGTVFRRDFARAMVKMSNLVSLTGSQGQVRLNCSVALKSS</sequence>
<evidence type="ECO:0000256" key="11">
    <source>
        <dbReference type="ARBA" id="ARBA00023180"/>
    </source>
</evidence>
<keyword evidence="5 18" id="KW-0575">Peroxidase</keyword>
<feature type="binding site" evidence="15">
    <location>
        <position position="74"/>
    </location>
    <ligand>
        <name>Ca(2+)</name>
        <dbReference type="ChEBI" id="CHEBI:29108"/>
        <label>1</label>
    </ligand>
</feature>
<dbReference type="InParanoid" id="A0A068USM7"/>
<keyword evidence="18" id="KW-0732">Signal</keyword>
<comment type="similarity">
    <text evidence="18">Belongs to the peroxidase family. Classical plant (class III) peroxidase subfamily.</text>
</comment>
<protein>
    <recommendedName>
        <fullName evidence="3 18">Peroxidase</fullName>
        <ecNumber evidence="3 18">1.11.1.7</ecNumber>
    </recommendedName>
</protein>
<dbReference type="Gene3D" id="1.10.420.10">
    <property type="entry name" value="Peroxidase, domain 2"/>
    <property type="match status" value="1"/>
</dbReference>
<dbReference type="FunFam" id="1.10.520.10:FF:000008">
    <property type="entry name" value="Peroxidase"/>
    <property type="match status" value="1"/>
</dbReference>
<reference evidence="21" key="1">
    <citation type="journal article" date="2014" name="Science">
        <title>The coffee genome provides insight into the convergent evolution of caffeine biosynthesis.</title>
        <authorList>
            <person name="Denoeud F."/>
            <person name="Carretero-Paulet L."/>
            <person name="Dereeper A."/>
            <person name="Droc G."/>
            <person name="Guyot R."/>
            <person name="Pietrella M."/>
            <person name="Zheng C."/>
            <person name="Alberti A."/>
            <person name="Anthony F."/>
            <person name="Aprea G."/>
            <person name="Aury J.M."/>
            <person name="Bento P."/>
            <person name="Bernard M."/>
            <person name="Bocs S."/>
            <person name="Campa C."/>
            <person name="Cenci A."/>
            <person name="Combes M.C."/>
            <person name="Crouzillat D."/>
            <person name="Da Silva C."/>
            <person name="Daddiego L."/>
            <person name="De Bellis F."/>
            <person name="Dussert S."/>
            <person name="Garsmeur O."/>
            <person name="Gayraud T."/>
            <person name="Guignon V."/>
            <person name="Jahn K."/>
            <person name="Jamilloux V."/>
            <person name="Joet T."/>
            <person name="Labadie K."/>
            <person name="Lan T."/>
            <person name="Leclercq J."/>
            <person name="Lepelley M."/>
            <person name="Leroy T."/>
            <person name="Li L.T."/>
            <person name="Librado P."/>
            <person name="Lopez L."/>
            <person name="Munoz A."/>
            <person name="Noel B."/>
            <person name="Pallavicini A."/>
            <person name="Perrotta G."/>
            <person name="Poncet V."/>
            <person name="Pot D."/>
            <person name="Priyono X."/>
            <person name="Rigoreau M."/>
            <person name="Rouard M."/>
            <person name="Rozas J."/>
            <person name="Tranchant-Dubreuil C."/>
            <person name="VanBuren R."/>
            <person name="Zhang Q."/>
            <person name="Andrade A.C."/>
            <person name="Argout X."/>
            <person name="Bertrand B."/>
            <person name="de Kochko A."/>
            <person name="Graziosi G."/>
            <person name="Henry R.J."/>
            <person name="Jayarama X."/>
            <person name="Ming R."/>
            <person name="Nagai C."/>
            <person name="Rounsley S."/>
            <person name="Sankoff D."/>
            <person name="Giuliano G."/>
            <person name="Albert V.A."/>
            <person name="Wincker P."/>
            <person name="Lashermes P."/>
        </authorList>
    </citation>
    <scope>NUCLEOTIDE SEQUENCE [LARGE SCALE GENOMIC DNA]</scope>
    <source>
        <strain evidence="21">cv. DH200-94</strain>
    </source>
</reference>
<evidence type="ECO:0000256" key="16">
    <source>
        <dbReference type="PIRSR" id="PIRSR600823-4"/>
    </source>
</evidence>
<dbReference type="Pfam" id="PF00141">
    <property type="entry name" value="peroxidase"/>
    <property type="match status" value="1"/>
</dbReference>
<evidence type="ECO:0000256" key="18">
    <source>
        <dbReference type="RuleBase" id="RU362060"/>
    </source>
</evidence>
<feature type="binding site" evidence="14">
    <location>
        <position position="163"/>
    </location>
    <ligand>
        <name>substrate</name>
    </ligand>
</feature>
<feature type="binding site" evidence="15">
    <location>
        <position position="67"/>
    </location>
    <ligand>
        <name>Ca(2+)</name>
        <dbReference type="ChEBI" id="CHEBI:29108"/>
        <label>1</label>
    </ligand>
</feature>
<evidence type="ECO:0000256" key="6">
    <source>
        <dbReference type="ARBA" id="ARBA00022617"/>
    </source>
</evidence>
<keyword evidence="8 18" id="KW-0560">Oxidoreductase</keyword>
<dbReference type="EC" id="1.11.1.7" evidence="3 18"/>
<feature type="chain" id="PRO_5005104090" description="Peroxidase" evidence="18">
    <location>
        <begin position="20"/>
        <end position="352"/>
    </location>
</feature>
<dbReference type="AlphaFoldDB" id="A0A068USM7"/>
<dbReference type="GO" id="GO:0005576">
    <property type="term" value="C:extracellular region"/>
    <property type="evidence" value="ECO:0007669"/>
    <property type="project" value="UniProtKB-SubCell"/>
</dbReference>
<dbReference type="Gene3D" id="1.10.520.10">
    <property type="match status" value="1"/>
</dbReference>
<proteinExistence type="inferred from homology"/>
<feature type="active site" description="Proton acceptor" evidence="13">
    <location>
        <position position="66"/>
    </location>
</feature>
<evidence type="ECO:0000256" key="9">
    <source>
        <dbReference type="ARBA" id="ARBA00023004"/>
    </source>
</evidence>
<evidence type="ECO:0000256" key="17">
    <source>
        <dbReference type="PIRSR" id="PIRSR600823-5"/>
    </source>
</evidence>
<feature type="disulfide bond" evidence="17">
    <location>
        <begin position="121"/>
        <end position="345"/>
    </location>
</feature>
<dbReference type="EMBL" id="HG739138">
    <property type="protein sequence ID" value="CDP11307.1"/>
    <property type="molecule type" value="Genomic_DNA"/>
</dbReference>
<evidence type="ECO:0000256" key="4">
    <source>
        <dbReference type="ARBA" id="ARBA00022525"/>
    </source>
</evidence>
<dbReference type="GO" id="GO:0046872">
    <property type="term" value="F:metal ion binding"/>
    <property type="evidence" value="ECO:0007669"/>
    <property type="project" value="UniProtKB-UniRule"/>
</dbReference>
<feature type="binding site" evidence="15">
    <location>
        <position position="76"/>
    </location>
    <ligand>
        <name>Ca(2+)</name>
        <dbReference type="ChEBI" id="CHEBI:29108"/>
        <label>1</label>
    </ligand>
</feature>
<evidence type="ECO:0000256" key="3">
    <source>
        <dbReference type="ARBA" id="ARBA00012313"/>
    </source>
</evidence>
<keyword evidence="21" id="KW-1185">Reference proteome</keyword>
<dbReference type="PhylomeDB" id="A0A068USM7"/>
<dbReference type="InterPro" id="IPR000823">
    <property type="entry name" value="Peroxidase_pln"/>
</dbReference>
<dbReference type="InterPro" id="IPR033905">
    <property type="entry name" value="Secretory_peroxidase"/>
</dbReference>
<organism evidence="20 21">
    <name type="scientific">Coffea canephora</name>
    <name type="common">Robusta coffee</name>
    <dbReference type="NCBI Taxonomy" id="49390"/>
    <lineage>
        <taxon>Eukaryota</taxon>
        <taxon>Viridiplantae</taxon>
        <taxon>Streptophyta</taxon>
        <taxon>Embryophyta</taxon>
        <taxon>Tracheophyta</taxon>
        <taxon>Spermatophyta</taxon>
        <taxon>Magnoliopsida</taxon>
        <taxon>eudicotyledons</taxon>
        <taxon>Gunneridae</taxon>
        <taxon>Pentapetalae</taxon>
        <taxon>asterids</taxon>
        <taxon>lamiids</taxon>
        <taxon>Gentianales</taxon>
        <taxon>Rubiaceae</taxon>
        <taxon>Ixoroideae</taxon>
        <taxon>Gardenieae complex</taxon>
        <taxon>Bertiereae - Coffeeae clade</taxon>
        <taxon>Coffeeae</taxon>
        <taxon>Coffea</taxon>
    </lineage>
</organism>
<keyword evidence="10 17" id="KW-1015">Disulfide bond</keyword>
<dbReference type="GO" id="GO:0042744">
    <property type="term" value="P:hydrogen peroxide catabolic process"/>
    <property type="evidence" value="ECO:0007669"/>
    <property type="project" value="UniProtKB-KW"/>
</dbReference>
<evidence type="ECO:0000256" key="7">
    <source>
        <dbReference type="ARBA" id="ARBA00022723"/>
    </source>
</evidence>
<evidence type="ECO:0000256" key="8">
    <source>
        <dbReference type="ARBA" id="ARBA00023002"/>
    </source>
</evidence>
<feature type="disulfide bond" evidence="17">
    <location>
        <begin position="68"/>
        <end position="73"/>
    </location>
</feature>
<feature type="binding site" evidence="15">
    <location>
        <position position="89"/>
    </location>
    <ligand>
        <name>Ca(2+)</name>
        <dbReference type="ChEBI" id="CHEBI:29108"/>
        <label>1</label>
    </ligand>
</feature>
<evidence type="ECO:0000256" key="5">
    <source>
        <dbReference type="ARBA" id="ARBA00022559"/>
    </source>
</evidence>
<feature type="disulfide bond" evidence="17">
    <location>
        <begin position="200"/>
        <end position="233"/>
    </location>
</feature>
<evidence type="ECO:0000256" key="15">
    <source>
        <dbReference type="PIRSR" id="PIRSR600823-3"/>
    </source>
</evidence>
<feature type="disulfide bond" evidence="17">
    <location>
        <begin position="33"/>
        <end position="115"/>
    </location>
</feature>
<comment type="cofactor">
    <cofactor evidence="15 18">
        <name>heme b</name>
        <dbReference type="ChEBI" id="CHEBI:60344"/>
    </cofactor>
    <text evidence="15 18">Binds 1 heme b (iron(II)-protoporphyrin IX) group per subunit.</text>
</comment>
<feature type="signal peptide" evidence="18">
    <location>
        <begin position="1"/>
        <end position="19"/>
    </location>
</feature>
<evidence type="ECO:0000256" key="1">
    <source>
        <dbReference type="ARBA" id="ARBA00000189"/>
    </source>
</evidence>
<comment type="subcellular location">
    <subcellularLocation>
        <location evidence="18">Secreted</location>
    </subcellularLocation>
</comment>
<keyword evidence="6 18" id="KW-0349">Heme</keyword>
<comment type="cofactor">
    <cofactor evidence="15 18">
        <name>Ca(2+)</name>
        <dbReference type="ChEBI" id="CHEBI:29108"/>
    </cofactor>
    <text evidence="15 18">Binds 2 calcium ions per subunit.</text>
</comment>
<evidence type="ECO:0000259" key="19">
    <source>
        <dbReference type="PROSITE" id="PS50873"/>
    </source>
</evidence>
<dbReference type="PANTHER" id="PTHR31235">
    <property type="entry name" value="PEROXIDASE 25-RELATED"/>
    <property type="match status" value="1"/>
</dbReference>
<evidence type="ECO:0000256" key="14">
    <source>
        <dbReference type="PIRSR" id="PIRSR600823-2"/>
    </source>
</evidence>
<dbReference type="PRINTS" id="PR00458">
    <property type="entry name" value="PEROXIDASE"/>
</dbReference>
<evidence type="ECO:0000313" key="20">
    <source>
        <dbReference type="EMBL" id="CDP11307.1"/>
    </source>
</evidence>
<comment type="function">
    <text evidence="2">Removal of H(2)O(2), oxidation of toxic reductants, biosynthesis and degradation of lignin, suberization, auxin catabolism, response to environmental stresses such as wounding, pathogen attack and oxidative stress. These functions might be dependent on each isozyme/isoform in each plant tissue.</text>
</comment>
<evidence type="ECO:0000256" key="2">
    <source>
        <dbReference type="ARBA" id="ARBA00002322"/>
    </source>
</evidence>
<keyword evidence="7 15" id="KW-0479">Metal-binding</keyword>
<dbReference type="PROSITE" id="PS50873">
    <property type="entry name" value="PEROXIDASE_4"/>
    <property type="match status" value="1"/>
</dbReference>
<feature type="binding site" description="axial binding residue" evidence="15">
    <location>
        <position position="193"/>
    </location>
    <ligand>
        <name>heme b</name>
        <dbReference type="ChEBI" id="CHEBI:60344"/>
    </ligand>
    <ligandPart>
        <name>Fe</name>
        <dbReference type="ChEBI" id="CHEBI:18248"/>
    </ligandPart>
</feature>
<name>A0A068USM7_COFCA</name>
<feature type="binding site" evidence="15">
    <location>
        <position position="72"/>
    </location>
    <ligand>
        <name>Ca(2+)</name>
        <dbReference type="ChEBI" id="CHEBI:29108"/>
        <label>1</label>
    </ligand>
</feature>